<gene>
    <name evidence="2" type="ORF">METZ01_LOCUS17455</name>
</gene>
<dbReference type="InterPro" id="IPR050266">
    <property type="entry name" value="AB_hydrolase_sf"/>
</dbReference>
<feature type="domain" description="AB hydrolase-1" evidence="1">
    <location>
        <begin position="60"/>
        <end position="263"/>
    </location>
</feature>
<evidence type="ECO:0000313" key="2">
    <source>
        <dbReference type="EMBL" id="SUZ64601.1"/>
    </source>
</evidence>
<name>A0A381PC81_9ZZZZ</name>
<protein>
    <recommendedName>
        <fullName evidence="1">AB hydrolase-1 domain-containing protein</fullName>
    </recommendedName>
</protein>
<dbReference type="EMBL" id="UINC01000939">
    <property type="protein sequence ID" value="SUZ64601.1"/>
    <property type="molecule type" value="Genomic_DNA"/>
</dbReference>
<sequence>MSIPYINFGGEGPIFHFSHANGYPPLAYRALLKPFRVDHEVIASLHRPIWDTPPELSEMKSWRPLGDDLQLLLKRLGRSNISVGHSMGAAAIVMAAVKHPELFRTIVLIEPVIMSRRYFYFLKLFRGLAKKKVPLIRKTLDRMDSWATREEAYEHFRPKKVFKDVSDAVLWDYVNYGTAACEDGTVRLVYSKEWEAHCYLVAHSIWGLLPKVKVPLLAIRGCDSNTLLEKSWIKWKAMSPQHDYREIDNAGHLVPMEQPEQIVVTIREWFSKVK</sequence>
<dbReference type="SUPFAM" id="SSF53474">
    <property type="entry name" value="alpha/beta-Hydrolases"/>
    <property type="match status" value="1"/>
</dbReference>
<dbReference type="InterPro" id="IPR000073">
    <property type="entry name" value="AB_hydrolase_1"/>
</dbReference>
<dbReference type="GO" id="GO:0016020">
    <property type="term" value="C:membrane"/>
    <property type="evidence" value="ECO:0007669"/>
    <property type="project" value="TreeGrafter"/>
</dbReference>
<dbReference type="Pfam" id="PF12697">
    <property type="entry name" value="Abhydrolase_6"/>
    <property type="match status" value="1"/>
</dbReference>
<accession>A0A381PC81</accession>
<reference evidence="2" key="1">
    <citation type="submission" date="2018-05" db="EMBL/GenBank/DDBJ databases">
        <authorList>
            <person name="Lanie J.A."/>
            <person name="Ng W.-L."/>
            <person name="Kazmierczak K.M."/>
            <person name="Andrzejewski T.M."/>
            <person name="Davidsen T.M."/>
            <person name="Wayne K.J."/>
            <person name="Tettelin H."/>
            <person name="Glass J.I."/>
            <person name="Rusch D."/>
            <person name="Podicherti R."/>
            <person name="Tsui H.-C.T."/>
            <person name="Winkler M.E."/>
        </authorList>
    </citation>
    <scope>NUCLEOTIDE SEQUENCE</scope>
</reference>
<organism evidence="2">
    <name type="scientific">marine metagenome</name>
    <dbReference type="NCBI Taxonomy" id="408172"/>
    <lineage>
        <taxon>unclassified sequences</taxon>
        <taxon>metagenomes</taxon>
        <taxon>ecological metagenomes</taxon>
    </lineage>
</organism>
<dbReference type="Gene3D" id="3.40.50.1820">
    <property type="entry name" value="alpha/beta hydrolase"/>
    <property type="match status" value="1"/>
</dbReference>
<dbReference type="AlphaFoldDB" id="A0A381PC81"/>
<dbReference type="PANTHER" id="PTHR43798">
    <property type="entry name" value="MONOACYLGLYCEROL LIPASE"/>
    <property type="match status" value="1"/>
</dbReference>
<evidence type="ECO:0000259" key="1">
    <source>
        <dbReference type="Pfam" id="PF12697"/>
    </source>
</evidence>
<dbReference type="InterPro" id="IPR029058">
    <property type="entry name" value="AB_hydrolase_fold"/>
</dbReference>
<proteinExistence type="predicted"/>
<dbReference type="PANTHER" id="PTHR43798:SF33">
    <property type="entry name" value="HYDROLASE, PUTATIVE (AFU_ORTHOLOGUE AFUA_2G14860)-RELATED"/>
    <property type="match status" value="1"/>
</dbReference>